<dbReference type="AlphaFoldDB" id="A0A845BVI5"/>
<comment type="caution">
    <text evidence="1">The sequence shown here is derived from an EMBL/GenBank/DDBJ whole genome shotgun (WGS) entry which is preliminary data.</text>
</comment>
<gene>
    <name evidence="1" type="ORF">GQF02_05980</name>
</gene>
<keyword evidence="2" id="KW-1185">Reference proteome</keyword>
<reference evidence="1 2" key="1">
    <citation type="submission" date="2019-12" db="EMBL/GenBank/DDBJ databases">
        <title>Neisseriaceae gen. nov. sp. Genome sequencing and assembly.</title>
        <authorList>
            <person name="Liu Z."/>
            <person name="Li A."/>
        </authorList>
    </citation>
    <scope>NUCLEOTIDE SEQUENCE [LARGE SCALE GENOMIC DNA]</scope>
    <source>
        <strain evidence="1 2">B2N2-7</strain>
    </source>
</reference>
<dbReference type="Proteomes" id="UP000467214">
    <property type="component" value="Unassembled WGS sequence"/>
</dbReference>
<accession>A0A845BVI5</accession>
<dbReference type="RefSeq" id="WP_124736238.1">
    <property type="nucleotide sequence ID" value="NZ_WSSB01000004.1"/>
</dbReference>
<name>A0A845BVI5_9NEIS</name>
<evidence type="ECO:0000313" key="2">
    <source>
        <dbReference type="Proteomes" id="UP000467214"/>
    </source>
</evidence>
<sequence length="61" mass="6736">MQYSIQGLRNLISEAHFCYDLPSDPALQTPEALSRLGQELLQALADAKAQLLQARLNSPLL</sequence>
<dbReference type="EMBL" id="WSSB01000004">
    <property type="protein sequence ID" value="MXR36523.1"/>
    <property type="molecule type" value="Genomic_DNA"/>
</dbReference>
<organism evidence="1 2">
    <name type="scientific">Craterilacuibacter sinensis</name>
    <dbReference type="NCBI Taxonomy" id="2686017"/>
    <lineage>
        <taxon>Bacteria</taxon>
        <taxon>Pseudomonadati</taxon>
        <taxon>Pseudomonadota</taxon>
        <taxon>Betaproteobacteria</taxon>
        <taxon>Neisseriales</taxon>
        <taxon>Neisseriaceae</taxon>
        <taxon>Craterilacuibacter</taxon>
    </lineage>
</organism>
<protein>
    <submittedName>
        <fullName evidence="1">Uncharacterized protein</fullName>
    </submittedName>
</protein>
<evidence type="ECO:0000313" key="1">
    <source>
        <dbReference type="EMBL" id="MXR36523.1"/>
    </source>
</evidence>
<proteinExistence type="predicted"/>